<dbReference type="InterPro" id="IPR019783">
    <property type="entry name" value="SDO1/SBDS_N"/>
</dbReference>
<evidence type="ECO:0000256" key="1">
    <source>
        <dbReference type="SAM" id="MobiDB-lite"/>
    </source>
</evidence>
<dbReference type="Pfam" id="PF01172">
    <property type="entry name" value="SBDS_N"/>
    <property type="match status" value="1"/>
</dbReference>
<dbReference type="OrthoDB" id="2567806at2759"/>
<dbReference type="Gene3D" id="3.30.1250.10">
    <property type="entry name" value="Ribosome maturation protein SBDS, N-terminal domain"/>
    <property type="match status" value="1"/>
</dbReference>
<evidence type="ECO:0000313" key="4">
    <source>
        <dbReference type="Proteomes" id="UP000308730"/>
    </source>
</evidence>
<dbReference type="Proteomes" id="UP000308730">
    <property type="component" value="Unassembled WGS sequence"/>
</dbReference>
<proteinExistence type="predicted"/>
<dbReference type="InterPro" id="IPR036786">
    <property type="entry name" value="Ribosome_mat_SBDS_N_sf"/>
</dbReference>
<name>A0A4S4N1R3_9APHY</name>
<protein>
    <recommendedName>
        <fullName evidence="2">Ribosome maturation protein SDO1/SBDS N-terminal domain-containing protein</fullName>
    </recommendedName>
</protein>
<evidence type="ECO:0000259" key="2">
    <source>
        <dbReference type="Pfam" id="PF01172"/>
    </source>
</evidence>
<evidence type="ECO:0000313" key="3">
    <source>
        <dbReference type="EMBL" id="THH29660.1"/>
    </source>
</evidence>
<reference evidence="3 4" key="1">
    <citation type="submission" date="2019-02" db="EMBL/GenBank/DDBJ databases">
        <title>Genome sequencing of the rare red list fungi Antrodiella citrinella (Flaviporus citrinellus).</title>
        <authorList>
            <person name="Buettner E."/>
            <person name="Kellner H."/>
        </authorList>
    </citation>
    <scope>NUCLEOTIDE SEQUENCE [LARGE SCALE GENOMIC DNA]</scope>
    <source>
        <strain evidence="3 4">DSM 108506</strain>
    </source>
</reference>
<dbReference type="EMBL" id="SGPM01000113">
    <property type="protein sequence ID" value="THH29660.1"/>
    <property type="molecule type" value="Genomic_DNA"/>
</dbReference>
<feature type="compositionally biased region" description="Polar residues" evidence="1">
    <location>
        <begin position="97"/>
        <end position="118"/>
    </location>
</feature>
<dbReference type="SUPFAM" id="SSF89895">
    <property type="entry name" value="FYSH domain"/>
    <property type="match status" value="1"/>
</dbReference>
<sequence>MAPPRKALSKVVYKPDTQSTDEYTVIVNLEEFKKWKEGDTSIPLTEVVDSFQVFFSNQGTQGILGQASNQQLDSTFGTHKDIDVVLQLLDKGTAQQSDSIASQSGSAATNLSKGSFSMDTRGARNGN</sequence>
<accession>A0A4S4N1R3</accession>
<feature type="region of interest" description="Disordered" evidence="1">
    <location>
        <begin position="97"/>
        <end position="127"/>
    </location>
</feature>
<gene>
    <name evidence="3" type="ORF">EUX98_g4519</name>
</gene>
<organism evidence="3 4">
    <name type="scientific">Antrodiella citrinella</name>
    <dbReference type="NCBI Taxonomy" id="2447956"/>
    <lineage>
        <taxon>Eukaryota</taxon>
        <taxon>Fungi</taxon>
        <taxon>Dikarya</taxon>
        <taxon>Basidiomycota</taxon>
        <taxon>Agaricomycotina</taxon>
        <taxon>Agaricomycetes</taxon>
        <taxon>Polyporales</taxon>
        <taxon>Steccherinaceae</taxon>
        <taxon>Antrodiella</taxon>
    </lineage>
</organism>
<dbReference type="AlphaFoldDB" id="A0A4S4N1R3"/>
<comment type="caution">
    <text evidence="3">The sequence shown here is derived from an EMBL/GenBank/DDBJ whole genome shotgun (WGS) entry which is preliminary data.</text>
</comment>
<keyword evidence="4" id="KW-1185">Reference proteome</keyword>
<feature type="domain" description="Ribosome maturation protein SDO1/SBDS N-terminal" evidence="2">
    <location>
        <begin position="9"/>
        <end position="98"/>
    </location>
</feature>